<keyword evidence="3" id="KW-1185">Reference proteome</keyword>
<comment type="caution">
    <text evidence="2">The sequence shown here is derived from an EMBL/GenBank/DDBJ whole genome shotgun (WGS) entry which is preliminary data.</text>
</comment>
<keyword evidence="1" id="KW-0732">Signal</keyword>
<evidence type="ECO:0000313" key="2">
    <source>
        <dbReference type="EMBL" id="EKF75303.1"/>
    </source>
</evidence>
<reference evidence="2 3" key="1">
    <citation type="journal article" date="2012" name="J. Bacteriol.">
        <title>Genome Sequence of the Alkane-Degrading Bacterium Alcanivorax hongdengensis Type Strain A-11-3.</title>
        <authorList>
            <person name="Lai Q."/>
            <person name="Shao Z."/>
        </authorList>
    </citation>
    <scope>NUCLEOTIDE SEQUENCE [LARGE SCALE GENOMIC DNA]</scope>
    <source>
        <strain evidence="2 3">A-11-3</strain>
    </source>
</reference>
<proteinExistence type="predicted"/>
<sequence length="149" mass="16228">MRYVMFAVLAAMAMPLQAQPVDQGLTDQLCLAAGQDSALGVLVDQLIEEGRMPLKSGEELLSLPCGGNQSLLSRVVDQHQAENLEYAVIDMGLSLKRSHVLLQGQDLPLGQAMQRLAEQGDGETRAFVSDYLDSLADEDFNPNLRLSLK</sequence>
<accession>L0WEP0</accession>
<feature type="chain" id="PRO_5003948617" evidence="1">
    <location>
        <begin position="19"/>
        <end position="149"/>
    </location>
</feature>
<dbReference type="PATRIC" id="fig|1177179.3.peg.998"/>
<protein>
    <submittedName>
        <fullName evidence="2">Uncharacterized protein</fullName>
    </submittedName>
</protein>
<feature type="signal peptide" evidence="1">
    <location>
        <begin position="1"/>
        <end position="18"/>
    </location>
</feature>
<dbReference type="EMBL" id="AMRJ01000004">
    <property type="protein sequence ID" value="EKF75303.1"/>
    <property type="molecule type" value="Genomic_DNA"/>
</dbReference>
<evidence type="ECO:0000313" key="3">
    <source>
        <dbReference type="Proteomes" id="UP000010164"/>
    </source>
</evidence>
<name>L0WEP0_9GAMM</name>
<dbReference type="RefSeq" id="WP_008928178.1">
    <property type="nucleotide sequence ID" value="NZ_AMRJ01000004.1"/>
</dbReference>
<gene>
    <name evidence="2" type="ORF">A11A3_04965</name>
</gene>
<dbReference type="OrthoDB" id="6077139at2"/>
<dbReference type="Proteomes" id="UP000010164">
    <property type="component" value="Unassembled WGS sequence"/>
</dbReference>
<evidence type="ECO:0000256" key="1">
    <source>
        <dbReference type="SAM" id="SignalP"/>
    </source>
</evidence>
<dbReference type="AlphaFoldDB" id="L0WEP0"/>
<organism evidence="2 3">
    <name type="scientific">Alcanivorax hongdengensis A-11-3</name>
    <dbReference type="NCBI Taxonomy" id="1177179"/>
    <lineage>
        <taxon>Bacteria</taxon>
        <taxon>Pseudomonadati</taxon>
        <taxon>Pseudomonadota</taxon>
        <taxon>Gammaproteobacteria</taxon>
        <taxon>Oceanospirillales</taxon>
        <taxon>Alcanivoracaceae</taxon>
        <taxon>Alcanivorax</taxon>
    </lineage>
</organism>
<dbReference type="STRING" id="1177179.A11A3_04965"/>